<evidence type="ECO:0000256" key="2">
    <source>
        <dbReference type="ARBA" id="ARBA00023082"/>
    </source>
</evidence>
<dbReference type="GO" id="GO:0006352">
    <property type="term" value="P:DNA-templated transcription initiation"/>
    <property type="evidence" value="ECO:0007669"/>
    <property type="project" value="InterPro"/>
</dbReference>
<dbReference type="Pfam" id="PF04542">
    <property type="entry name" value="Sigma70_r2"/>
    <property type="match status" value="1"/>
</dbReference>
<dbReference type="GO" id="GO:0016987">
    <property type="term" value="F:sigma factor activity"/>
    <property type="evidence" value="ECO:0007669"/>
    <property type="project" value="UniProtKB-KW"/>
</dbReference>
<keyword evidence="9" id="KW-1185">Reference proteome</keyword>
<feature type="domain" description="RNA polymerase sigma-70 region 4" evidence="7">
    <location>
        <begin position="248"/>
        <end position="293"/>
    </location>
</feature>
<dbReference type="Gene3D" id="1.20.120.1810">
    <property type="match status" value="1"/>
</dbReference>
<keyword evidence="4" id="KW-0804">Transcription</keyword>
<accession>A0A4S8NEG8</accession>
<dbReference type="PRINTS" id="PR00046">
    <property type="entry name" value="SIGMA70FCT"/>
</dbReference>
<keyword evidence="2" id="KW-0731">Sigma factor</keyword>
<evidence type="ECO:0000256" key="3">
    <source>
        <dbReference type="ARBA" id="ARBA00023125"/>
    </source>
</evidence>
<keyword evidence="3" id="KW-0238">DNA-binding</keyword>
<evidence type="ECO:0000313" key="8">
    <source>
        <dbReference type="EMBL" id="THV14675.1"/>
    </source>
</evidence>
<dbReference type="InterPro" id="IPR007624">
    <property type="entry name" value="RNA_pol_sigma70_r3"/>
</dbReference>
<keyword evidence="1" id="KW-0805">Transcription regulation</keyword>
<dbReference type="Pfam" id="PF04545">
    <property type="entry name" value="Sigma70_r4"/>
    <property type="match status" value="1"/>
</dbReference>
<dbReference type="CDD" id="cd06171">
    <property type="entry name" value="Sigma70_r4"/>
    <property type="match status" value="1"/>
</dbReference>
<dbReference type="Pfam" id="PF04539">
    <property type="entry name" value="Sigma70_r3"/>
    <property type="match status" value="1"/>
</dbReference>
<dbReference type="AlphaFoldDB" id="A0A4S8NEG8"/>
<dbReference type="PANTHER" id="PTHR30385:SF4">
    <property type="entry name" value="RNA POLYMERASE SIGMA-E FACTOR"/>
    <property type="match status" value="1"/>
</dbReference>
<reference evidence="8 9" key="1">
    <citation type="journal article" date="2009" name="Int. J. Syst. Evol. Microbiol.">
        <title>Nocardioides caeni sp. nov., isolated from wastewater.</title>
        <authorList>
            <person name="Yoon J.H."/>
            <person name="Kang S.J."/>
            <person name="Park S."/>
            <person name="Kim W."/>
            <person name="Oh T.K."/>
        </authorList>
    </citation>
    <scope>NUCLEOTIDE SEQUENCE [LARGE SCALE GENOMIC DNA]</scope>
    <source>
        <strain evidence="8 9">DSM 23134</strain>
    </source>
</reference>
<comment type="caution">
    <text evidence="8">The sequence shown here is derived from an EMBL/GenBank/DDBJ whole genome shotgun (WGS) entry which is preliminary data.</text>
</comment>
<dbReference type="InterPro" id="IPR014284">
    <property type="entry name" value="RNA_pol_sigma-70_dom"/>
</dbReference>
<dbReference type="EMBL" id="STGW01000004">
    <property type="protein sequence ID" value="THV14675.1"/>
    <property type="molecule type" value="Genomic_DNA"/>
</dbReference>
<dbReference type="NCBIfam" id="TIGR02937">
    <property type="entry name" value="sigma70-ECF"/>
    <property type="match status" value="1"/>
</dbReference>
<sequence>MVKTSHFGWYPWSQSATVGVFNTRYDAAGAPRPPAFECWEPVMPTTVKTTTSSDRRTRTADLLAQAAAATGAERDDLLEQVIVLNIPVAKSLAGRYRHRGQSQEELEQVACLALTKAVQGFDPERGDDLLVFAVPSILGEIKRHFRSMTWLVRPPRRIQELRPRLAHADEELGQLLGRPPTVQELAEELDCDVEEVLEARGAGDLVHATSLDEPLTPSGATLGEVLPDLDPGFGHSEAVAMLGPACRKLKPRDRRILQLRFYEQRTQQEIADELGVTQVQVSRLLQRIFEDLRRSVGAPAKPSRAA</sequence>
<feature type="domain" description="RNA polymerase sigma-70 region 3" evidence="5">
    <location>
        <begin position="160"/>
        <end position="228"/>
    </location>
</feature>
<gene>
    <name evidence="8" type="ORF">E9934_08440</name>
</gene>
<dbReference type="InterPro" id="IPR007627">
    <property type="entry name" value="RNA_pol_sigma70_r2"/>
</dbReference>
<dbReference type="InterPro" id="IPR013324">
    <property type="entry name" value="RNA_pol_sigma_r3/r4-like"/>
</dbReference>
<evidence type="ECO:0000259" key="7">
    <source>
        <dbReference type="Pfam" id="PF04545"/>
    </source>
</evidence>
<dbReference type="Proteomes" id="UP000307087">
    <property type="component" value="Unassembled WGS sequence"/>
</dbReference>
<dbReference type="InterPro" id="IPR000943">
    <property type="entry name" value="RNA_pol_sigma70"/>
</dbReference>
<dbReference type="InterPro" id="IPR007630">
    <property type="entry name" value="RNA_pol_sigma70_r4"/>
</dbReference>
<dbReference type="SUPFAM" id="SSF88659">
    <property type="entry name" value="Sigma3 and sigma4 domains of RNA polymerase sigma factors"/>
    <property type="match status" value="2"/>
</dbReference>
<dbReference type="InterPro" id="IPR013325">
    <property type="entry name" value="RNA_pol_sigma_r2"/>
</dbReference>
<evidence type="ECO:0000259" key="5">
    <source>
        <dbReference type="Pfam" id="PF04539"/>
    </source>
</evidence>
<organism evidence="8 9">
    <name type="scientific">Nocardioides caeni</name>
    <dbReference type="NCBI Taxonomy" id="574700"/>
    <lineage>
        <taxon>Bacteria</taxon>
        <taxon>Bacillati</taxon>
        <taxon>Actinomycetota</taxon>
        <taxon>Actinomycetes</taxon>
        <taxon>Propionibacteriales</taxon>
        <taxon>Nocardioidaceae</taxon>
        <taxon>Nocardioides</taxon>
    </lineage>
</organism>
<dbReference type="InterPro" id="IPR036388">
    <property type="entry name" value="WH-like_DNA-bd_sf"/>
</dbReference>
<feature type="domain" description="RNA polymerase sigma-70 region 2" evidence="6">
    <location>
        <begin position="85"/>
        <end position="149"/>
    </location>
</feature>
<protein>
    <submittedName>
        <fullName evidence="8">Sigma-70 family RNA polymerase sigma factor</fullName>
    </submittedName>
</protein>
<name>A0A4S8NEG8_9ACTN</name>
<dbReference type="GO" id="GO:0003677">
    <property type="term" value="F:DNA binding"/>
    <property type="evidence" value="ECO:0007669"/>
    <property type="project" value="UniProtKB-KW"/>
</dbReference>
<evidence type="ECO:0000256" key="4">
    <source>
        <dbReference type="ARBA" id="ARBA00023163"/>
    </source>
</evidence>
<dbReference type="PANTHER" id="PTHR30385">
    <property type="entry name" value="SIGMA FACTOR F FLAGELLAR"/>
    <property type="match status" value="1"/>
</dbReference>
<dbReference type="Gene3D" id="1.10.10.10">
    <property type="entry name" value="Winged helix-like DNA-binding domain superfamily/Winged helix DNA-binding domain"/>
    <property type="match status" value="2"/>
</dbReference>
<evidence type="ECO:0000259" key="6">
    <source>
        <dbReference type="Pfam" id="PF04542"/>
    </source>
</evidence>
<evidence type="ECO:0000256" key="1">
    <source>
        <dbReference type="ARBA" id="ARBA00023015"/>
    </source>
</evidence>
<evidence type="ECO:0000313" key="9">
    <source>
        <dbReference type="Proteomes" id="UP000307087"/>
    </source>
</evidence>
<proteinExistence type="predicted"/>
<dbReference type="SUPFAM" id="SSF88946">
    <property type="entry name" value="Sigma2 domain of RNA polymerase sigma factors"/>
    <property type="match status" value="1"/>
</dbReference>